<dbReference type="GO" id="GO:0016740">
    <property type="term" value="F:transferase activity"/>
    <property type="evidence" value="ECO:0007669"/>
    <property type="project" value="UniProtKB-KW"/>
</dbReference>
<dbReference type="AlphaFoldDB" id="A0A4P9VIP5"/>
<evidence type="ECO:0000259" key="2">
    <source>
        <dbReference type="PROSITE" id="PS01148"/>
    </source>
</evidence>
<evidence type="ECO:0000313" key="4">
    <source>
        <dbReference type="Proteomes" id="UP000257039"/>
    </source>
</evidence>
<sequence length="77" mass="8461">MTTTDIELDMIGQHCPMPLLKAKQALASMQQGQVLHVAATDPGSVRDFAAYCQLSGHELLSSELVDGIYYHRIKKTS</sequence>
<organism evidence="3 4">
    <name type="scientific">Zooshikella ganghwensis</name>
    <dbReference type="NCBI Taxonomy" id="202772"/>
    <lineage>
        <taxon>Bacteria</taxon>
        <taxon>Pseudomonadati</taxon>
        <taxon>Pseudomonadota</taxon>
        <taxon>Gammaproteobacteria</taxon>
        <taxon>Oceanospirillales</taxon>
        <taxon>Zooshikellaceae</taxon>
        <taxon>Zooshikella</taxon>
    </lineage>
</organism>
<proteinExistence type="inferred from homology"/>
<name>A0A4P9VIP5_9GAMM</name>
<dbReference type="RefSeq" id="WP_094786491.1">
    <property type="nucleotide sequence ID" value="NZ_NDXW01000001.1"/>
</dbReference>
<dbReference type="EMBL" id="NDXW01000001">
    <property type="protein sequence ID" value="RDH43108.1"/>
    <property type="molecule type" value="Genomic_DNA"/>
</dbReference>
<keyword evidence="4" id="KW-1185">Reference proteome</keyword>
<comment type="caution">
    <text evidence="3">The sequence shown here is derived from an EMBL/GenBank/DDBJ whole genome shotgun (WGS) entry which is preliminary data.</text>
</comment>
<evidence type="ECO:0000256" key="1">
    <source>
        <dbReference type="ARBA" id="ARBA00008984"/>
    </source>
</evidence>
<dbReference type="InterPro" id="IPR036868">
    <property type="entry name" value="TusA-like_sf"/>
</dbReference>
<keyword evidence="3" id="KW-0808">Transferase</keyword>
<reference evidence="3 4" key="1">
    <citation type="submission" date="2017-04" db="EMBL/GenBank/DDBJ databases">
        <title>Draft genome sequence of Zooshikella ganghwensis VG4 isolated from Red Sea sediments.</title>
        <authorList>
            <person name="Rehman Z."/>
            <person name="Alam I."/>
            <person name="Kamau A."/>
            <person name="Bajic V."/>
            <person name="Leiknes T."/>
        </authorList>
    </citation>
    <scope>NUCLEOTIDE SEQUENCE [LARGE SCALE GENOMIC DNA]</scope>
    <source>
        <strain evidence="3 4">VG4</strain>
    </source>
</reference>
<protein>
    <submittedName>
        <fullName evidence="3">Sulfurtransferase TusA family protein</fullName>
    </submittedName>
</protein>
<evidence type="ECO:0000313" key="3">
    <source>
        <dbReference type="EMBL" id="RDH43108.1"/>
    </source>
</evidence>
<dbReference type="Proteomes" id="UP000257039">
    <property type="component" value="Unassembled WGS sequence"/>
</dbReference>
<dbReference type="PANTHER" id="PTHR33279:SF2">
    <property type="entry name" value="SULFUR CARRIER PROTEIN TUSA"/>
    <property type="match status" value="1"/>
</dbReference>
<dbReference type="CDD" id="cd00291">
    <property type="entry name" value="SirA_YedF_YeeD"/>
    <property type="match status" value="1"/>
</dbReference>
<comment type="similarity">
    <text evidence="1">Belongs to the sulfur carrier protein TusA family.</text>
</comment>
<dbReference type="Pfam" id="PF01206">
    <property type="entry name" value="TusA"/>
    <property type="match status" value="1"/>
</dbReference>
<accession>A0A4P9VIP5</accession>
<dbReference type="PANTHER" id="PTHR33279">
    <property type="entry name" value="SULFUR CARRIER PROTEIN YEDF-RELATED"/>
    <property type="match status" value="1"/>
</dbReference>
<dbReference type="InterPro" id="IPR001455">
    <property type="entry name" value="TusA-like"/>
</dbReference>
<feature type="domain" description="UPF0033" evidence="2">
    <location>
        <begin position="8"/>
        <end position="32"/>
    </location>
</feature>
<dbReference type="SUPFAM" id="SSF64307">
    <property type="entry name" value="SirA-like"/>
    <property type="match status" value="1"/>
</dbReference>
<dbReference type="Gene3D" id="3.30.110.40">
    <property type="entry name" value="TusA-like domain"/>
    <property type="match status" value="1"/>
</dbReference>
<dbReference type="PROSITE" id="PS01148">
    <property type="entry name" value="UPF0033"/>
    <property type="match status" value="1"/>
</dbReference>
<gene>
    <name evidence="3" type="ORF">B9G39_06395</name>
</gene>